<dbReference type="Pfam" id="PF25275">
    <property type="entry name" value="Golvesin_C"/>
    <property type="match status" value="2"/>
</dbReference>
<dbReference type="Gene3D" id="2.60.120.260">
    <property type="entry name" value="Galactose-binding domain-like"/>
    <property type="match status" value="1"/>
</dbReference>
<dbReference type="InterPro" id="IPR001111">
    <property type="entry name" value="TGF-b_propeptide"/>
</dbReference>
<dbReference type="InterPro" id="IPR006530">
    <property type="entry name" value="YD"/>
</dbReference>
<feature type="domain" description="Golvesin/Xly CBD-like" evidence="3">
    <location>
        <begin position="2028"/>
        <end position="2157"/>
    </location>
</feature>
<accession>A0A1A8ZTK5</accession>
<dbReference type="InterPro" id="IPR033803">
    <property type="entry name" value="CBD-like_Golvesin-Xly"/>
</dbReference>
<name>A0A1A8ZTK5_9ACTN</name>
<dbReference type="Gene3D" id="2.60.120.970">
    <property type="match status" value="1"/>
</dbReference>
<feature type="region of interest" description="Disordered" evidence="1">
    <location>
        <begin position="1036"/>
        <end position="1058"/>
    </location>
</feature>
<dbReference type="NCBIfam" id="TIGR03696">
    <property type="entry name" value="Rhs_assc_core"/>
    <property type="match status" value="1"/>
</dbReference>
<dbReference type="PATRIC" id="fig|299146.4.peg.2948"/>
<feature type="domain" description="TGF-beta propeptide" evidence="2">
    <location>
        <begin position="827"/>
        <end position="935"/>
    </location>
</feature>
<gene>
    <name evidence="4" type="ORF">GA0070621_2842</name>
</gene>
<dbReference type="NCBIfam" id="TIGR01643">
    <property type="entry name" value="YD_repeat_2x"/>
    <property type="match status" value="4"/>
</dbReference>
<dbReference type="EMBL" id="LT594324">
    <property type="protein sequence ID" value="SBT47234.1"/>
    <property type="molecule type" value="Genomic_DNA"/>
</dbReference>
<evidence type="ECO:0000259" key="2">
    <source>
        <dbReference type="Pfam" id="PF00688"/>
    </source>
</evidence>
<dbReference type="Gene3D" id="2.180.10.10">
    <property type="entry name" value="RHS repeat-associated core"/>
    <property type="match status" value="5"/>
</dbReference>
<feature type="compositionally biased region" description="Low complexity" evidence="1">
    <location>
        <begin position="2764"/>
        <end position="2777"/>
    </location>
</feature>
<sequence>MKGRSRGLLIGGLAVAVVATLGGTEAVPGRDPGRTDQAVGSAKDDGGGFLSRFGDAAHGLVDGGPRRARPEVVSAGLFRDEKPPAAKKWPPQKRVRELTGKRTANSRVYELADGRTQAEISAVPVHYRDAKGRFQPIDTTVRPVTEKGYVQGNRTNTFTSLFGASTGDLIRFERDGRSIELGLAGAARAVTPKVSGSTVTYPGVAGGADVVYDVTSSALKEKIVLRRAPGGPVSYTFTLDTAGLVAQQRTDGSIAFVRPSGGEPVFVMPAPFMYDSKDDKTSPHGKVWSDSVTQRVRQMYGQTSVTVSADAAWLADPARVYPVVIDPTIKIQPVPTDAQDTQIYSADPNHAYGQDEVTWPLHVGTTSDGKWRSLVRFDTSSIPANTPVDDARLELYYSQTHTAWEYDVPIEVRRITKAWNETTATWNTMSTEVDTGPAGNFVTVDDGGAGTAAKGTWTVSTSPLTAEAVGGGYRVNNDSTTGDTYTWTPTLTESGDYTVEAHYVGAFDRANPATYTVHYNGGSKEYPVNQTVPDSKGAWVTLGTHPFVAGTAGKVVLGDVANKAVIADAVRFVKNGAVKNAGKSSTWMSFPVRNVVQQWVNGTQNHGFSLQAKNESALNQGGPVFEASEYAYANDRRDFNLPKLVVTYGRPGVAVNPPTTITSTGAALDWPAYVDPSSSSADDAVEYQVHRSVFQNFAPSAATLVAPVPTSTRSYQDTTAVPTAADNTDPMDRKFYYYMVAVKTRDGQVIAGPTQPAMLPKAGQITRIYRTAATDDTGSDGVIDTTLSQARPTENVDVYGGDPYVSPGNNSSYYGDTRGLVRFPTLTGIPGAARIVGAELRMYNTYLYPGTNQNEYVDVYRLTRAFSETKATWNTSNGTTAWTTPGGDYDTTWKAGFNGFTNDPEWETWDVTPAVDGWLKNPASNYGLLLRQRDEVNQTARAMLLSSEAPEPLLRPTLEVTYLEQTPESTYYAASTPTVAAADSTYTVPLTLSNPTLTAWNPNEWELSYDWKRADGVTDGADASYELTSPLPKSVPAGGTVDISAQVKTPPPSTEGNERTDYVIQWELQNKLTGDKLSETTPITALTQNVTVEEPTSDQLGLEKFYSYAGKNTGAGGTLMNNLYAGNTVWSYNALINPSRGLSTFVSLAYNSLDTSDTVAGYGWSLQASSMMRLGTPLDFHPNPNPTKVTLTDGDGTSHRFTWDAASNGWKSPKGVHLYLQKYSSVDCKPNTQERKAWVVTKPDRTQFFYDCDGFVSSIVDNNGNEMVFTYEERKSNNKPTKFLRYITDPTGRITLTVDYFVKGQDYDYIDDTTWTRKSATKLTNPKIIDHVSQITDISGRKLTFTYTDKGLLGELIDGAGSTNGAPKRFQFRYDMTQGNKNVKLVKVTDPRGNATDLVYNYPQTGDDPKFHWTTKSYTDRLGHLTKFDYVDPDGPQGNTINTTVTDAENHATRYQMDGYGRPVQTTNAKNEVTKLEWDGDHNVTKLTENNGASSTWAYDAKTGYPTEIKSAEAVKNGSPGTVLGYQRQLNGYVADLTEKTSPEGRKWTFGYEPDGDLAWVVDPLGNTTPDPNDYRTSYTYDAWGQMLTAKDANGNVTTNGNFDPNGYPQTITDALNNPTAFVYDARGQVTKVTDALGKSTTQAYDTFGRPLESKTPKDEAAGAFIITPAPTYDANDNVTQSIATNGAVYKAAYDAADQASEVSAPADIAGDPARKTSFTYDKVGNLVTTTDPKGTLTTSDPTDYVTTNAYDEIYQLTSVTNTKGEKISYEYDSVGNVVTVTDPRKNATADTTDYTSRFSYDLNHRSTVTTDAGAYTTSTEYDRDGNVTATVDQLGNRTLLRYNARGDLIERKVPTTKDASGAVTYRTVQYEYDQVGNRTRVITPRGVATTDDPDDFAQVTLYDALNRVRETQSAYDKDDSRYTTPDKTTYAYDAVGRLVTMSAPPSAGQSVRNDTTYSYYDNGWMRTSSDPWDIVTSYDYNDLGAQTARTQTSAGGSSNRTITWSYFPDGKLKARSDDGVPVGKQVVLVDNSDFNNTRVTGTWPAAGSASGKYGTDYATHAAGAGSNAFTWELNVPQAGSYQVYARYPQVSGAAKDARYTVTYNGGSTVKTVDQTASTGTWVSLGSYSFAEGAGQKITLSDQATGTVVADAVKLVRDNSADVDDEKHDFRYRYDLNGNLTTITDASPGARVDTYAVTYTELNQVEKVTESKSGVVVNATSFTYNANSEPLTVSHDKQYSSYTYDVRDLVSRISVGATATDATPKITNYDYTARRQISSETKPNGNKVEHDYNLDQSLRHQVEKKSNGTVVSEHTYQYDLNGNRIQDVAKKQNADNHAGYLNTTSSYGYDPRDRIASVDKTGDGAGSERYIHDANSNVISQTVKGFSTAFNYDRNRLLTAVTDGVTAAYNYDPFGRLDTVTSAGRVVERNIYDGFDHVVENRQSNGATNTVTKYTFDPMDRTSTKTTDAGGSKEKTTTFSYLGLASEVLDESVAGKLTKSYQYSPWGRRLSQVTYNADGTQDDAYYGYDQHSDVETLTDGSGDTKATYGYTAYGQNDDAQFTGIDKPQAADPLKDPYNSYRFNAKRWDQASGNYDMGFRDYSPGLNRFLARDSYEGALADLKLGTNPFTGNRYAFGGGNPISAIEIDGHCWEWAQGICDAAETVANWVNHNADTLRDLAVDAAEVALGWAATEIGLGMIAFGAAECGITVPLVATGIGAVVTAAGCASGAAIAGGGVLVAGLGLFAMADGVGKGIRDLGKLENPPSGGSATPAGPTGKPHVPKDRSGHIRGAHGPGARTRDPQAGEFDEDFFYNSADDDVFDQKLVDAVNNSNPQPNPNGEGFIYQYDYGAGNEIGWAGNRRTSVIEIVVKPDGRIWTAYPK</sequence>
<evidence type="ECO:0000313" key="5">
    <source>
        <dbReference type="Proteomes" id="UP000198765"/>
    </source>
</evidence>
<dbReference type="PANTHER" id="PTHR32305">
    <property type="match status" value="1"/>
</dbReference>
<dbReference type="Pfam" id="PF05593">
    <property type="entry name" value="RHS_repeat"/>
    <property type="match status" value="2"/>
</dbReference>
<feature type="domain" description="Golvesin/Xly CBD-like" evidence="3">
    <location>
        <begin position="443"/>
        <end position="573"/>
    </location>
</feature>
<dbReference type="InterPro" id="IPR050708">
    <property type="entry name" value="T6SS_VgrG/RHS"/>
</dbReference>
<evidence type="ECO:0000256" key="1">
    <source>
        <dbReference type="SAM" id="MobiDB-lite"/>
    </source>
</evidence>
<keyword evidence="5" id="KW-1185">Reference proteome</keyword>
<feature type="region of interest" description="Disordered" evidence="1">
    <location>
        <begin position="2758"/>
        <end position="2804"/>
    </location>
</feature>
<reference evidence="4 5" key="1">
    <citation type="submission" date="2016-06" db="EMBL/GenBank/DDBJ databases">
        <authorList>
            <person name="Kjaerup R.B."/>
            <person name="Dalgaard T.S."/>
            <person name="Juul-Madsen H.R."/>
        </authorList>
    </citation>
    <scope>NUCLEOTIDE SEQUENCE [LARGE SCALE GENOMIC DNA]</scope>
    <source>
        <strain evidence="4 5">DSM 45248</strain>
    </source>
</reference>
<dbReference type="Proteomes" id="UP000198765">
    <property type="component" value="Chromosome I"/>
</dbReference>
<dbReference type="PANTHER" id="PTHR32305:SF15">
    <property type="entry name" value="PROTEIN RHSA-RELATED"/>
    <property type="match status" value="1"/>
</dbReference>
<organism evidence="4 5">
    <name type="scientific">Micromonospora narathiwatensis</name>
    <dbReference type="NCBI Taxonomy" id="299146"/>
    <lineage>
        <taxon>Bacteria</taxon>
        <taxon>Bacillati</taxon>
        <taxon>Actinomycetota</taxon>
        <taxon>Actinomycetes</taxon>
        <taxon>Micromonosporales</taxon>
        <taxon>Micromonosporaceae</taxon>
        <taxon>Micromonospora</taxon>
    </lineage>
</organism>
<dbReference type="InterPro" id="IPR031325">
    <property type="entry name" value="RHS_repeat"/>
</dbReference>
<evidence type="ECO:0000313" key="4">
    <source>
        <dbReference type="EMBL" id="SBT47234.1"/>
    </source>
</evidence>
<evidence type="ECO:0000259" key="3">
    <source>
        <dbReference type="Pfam" id="PF25275"/>
    </source>
</evidence>
<dbReference type="NCBIfam" id="NF033679">
    <property type="entry name" value="DNRLRE_dom"/>
    <property type="match status" value="2"/>
</dbReference>
<dbReference type="RefSeq" id="WP_157739990.1">
    <property type="nucleotide sequence ID" value="NZ_LT594324.1"/>
</dbReference>
<proteinExistence type="predicted"/>
<protein>
    <submittedName>
        <fullName evidence="4">RHS repeat-associated core domain-containing protein</fullName>
    </submittedName>
</protein>
<dbReference type="OrthoDB" id="4981820at2"/>
<dbReference type="Pfam" id="PF00688">
    <property type="entry name" value="TGFb_propeptide"/>
    <property type="match status" value="1"/>
</dbReference>
<dbReference type="InterPro" id="IPR022385">
    <property type="entry name" value="Rhs_assc_core"/>
</dbReference>